<dbReference type="InterPro" id="IPR001412">
    <property type="entry name" value="aa-tRNA-synth_I_CS"/>
</dbReference>
<reference evidence="6" key="1">
    <citation type="submission" date="2018-05" db="EMBL/GenBank/DDBJ databases">
        <authorList>
            <person name="Lanie J.A."/>
            <person name="Ng W.-L."/>
            <person name="Kazmierczak K.M."/>
            <person name="Andrzejewski T.M."/>
            <person name="Davidsen T.M."/>
            <person name="Wayne K.J."/>
            <person name="Tettelin H."/>
            <person name="Glass J.I."/>
            <person name="Rusch D."/>
            <person name="Podicherti R."/>
            <person name="Tsui H.-C.T."/>
            <person name="Winkler M.E."/>
        </authorList>
    </citation>
    <scope>NUCLEOTIDE SEQUENCE</scope>
</reference>
<evidence type="ECO:0000256" key="4">
    <source>
        <dbReference type="ARBA" id="ARBA00023146"/>
    </source>
</evidence>
<keyword evidence="2" id="KW-0547">Nucleotide-binding</keyword>
<dbReference type="SUPFAM" id="SSF55190">
    <property type="entry name" value="Arginyl-tRNA synthetase (ArgRS), N-terminal 'additional' domain"/>
    <property type="match status" value="1"/>
</dbReference>
<dbReference type="PRINTS" id="PR01038">
    <property type="entry name" value="TRNASYNTHARG"/>
</dbReference>
<dbReference type="SUPFAM" id="SSF52374">
    <property type="entry name" value="Nucleotidylyl transferase"/>
    <property type="match status" value="1"/>
</dbReference>
<dbReference type="SMART" id="SM01016">
    <property type="entry name" value="Arg_tRNA_synt_N"/>
    <property type="match status" value="1"/>
</dbReference>
<accession>A0A382WWV4</accession>
<evidence type="ECO:0000259" key="5">
    <source>
        <dbReference type="SMART" id="SM01016"/>
    </source>
</evidence>
<dbReference type="PANTHER" id="PTHR11956:SF5">
    <property type="entry name" value="ARGININE--TRNA LIGASE, CYTOPLASMIC"/>
    <property type="match status" value="1"/>
</dbReference>
<dbReference type="AlphaFoldDB" id="A0A382WWV4"/>
<dbReference type="InterPro" id="IPR036695">
    <property type="entry name" value="Arg-tRNA-synth_N_sf"/>
</dbReference>
<dbReference type="Pfam" id="PF03485">
    <property type="entry name" value="Arg_tRNA_synt_N"/>
    <property type="match status" value="1"/>
</dbReference>
<feature type="domain" description="Arginyl tRNA synthetase N-terminal" evidence="5">
    <location>
        <begin position="3"/>
        <end position="91"/>
    </location>
</feature>
<dbReference type="InterPro" id="IPR005148">
    <property type="entry name" value="Arg-tRNA-synth_N"/>
</dbReference>
<dbReference type="Gene3D" id="3.40.50.620">
    <property type="entry name" value="HUPs"/>
    <property type="match status" value="1"/>
</dbReference>
<keyword evidence="1" id="KW-0436">Ligase</keyword>
<dbReference type="Gene3D" id="3.30.1360.70">
    <property type="entry name" value="Arginyl tRNA synthetase N-terminal domain"/>
    <property type="match status" value="1"/>
</dbReference>
<evidence type="ECO:0000313" key="6">
    <source>
        <dbReference type="EMBL" id="SVD63193.1"/>
    </source>
</evidence>
<dbReference type="PROSITE" id="PS00178">
    <property type="entry name" value="AA_TRNA_LIGASE_I"/>
    <property type="match status" value="1"/>
</dbReference>
<dbReference type="InterPro" id="IPR001278">
    <property type="entry name" value="Arg-tRNA-ligase"/>
</dbReference>
<keyword evidence="4" id="KW-0030">Aminoacyl-tRNA synthetase</keyword>
<keyword evidence="3" id="KW-0067">ATP-binding</keyword>
<evidence type="ECO:0000256" key="3">
    <source>
        <dbReference type="ARBA" id="ARBA00022840"/>
    </source>
</evidence>
<proteinExistence type="predicted"/>
<dbReference type="InterPro" id="IPR014729">
    <property type="entry name" value="Rossmann-like_a/b/a_fold"/>
</dbReference>
<dbReference type="Pfam" id="PF00750">
    <property type="entry name" value="tRNA-synt_1d"/>
    <property type="match status" value="1"/>
</dbReference>
<feature type="non-terminal residue" evidence="6">
    <location>
        <position position="170"/>
    </location>
</feature>
<organism evidence="6">
    <name type="scientific">marine metagenome</name>
    <dbReference type="NCBI Taxonomy" id="408172"/>
    <lineage>
        <taxon>unclassified sequences</taxon>
        <taxon>metagenomes</taxon>
        <taxon>ecological metagenomes</taxon>
    </lineage>
</organism>
<dbReference type="InterPro" id="IPR035684">
    <property type="entry name" value="ArgRS_core"/>
</dbReference>
<dbReference type="GO" id="GO:0005737">
    <property type="term" value="C:cytoplasm"/>
    <property type="evidence" value="ECO:0007669"/>
    <property type="project" value="InterPro"/>
</dbReference>
<name>A0A382WWV4_9ZZZZ</name>
<evidence type="ECO:0000256" key="1">
    <source>
        <dbReference type="ARBA" id="ARBA00022598"/>
    </source>
</evidence>
<protein>
    <recommendedName>
        <fullName evidence="5">Arginyl tRNA synthetase N-terminal domain-containing protein</fullName>
    </recommendedName>
</protein>
<dbReference type="PANTHER" id="PTHR11956">
    <property type="entry name" value="ARGINYL-TRNA SYNTHETASE"/>
    <property type="match status" value="1"/>
</dbReference>
<dbReference type="GO" id="GO:0004814">
    <property type="term" value="F:arginine-tRNA ligase activity"/>
    <property type="evidence" value="ECO:0007669"/>
    <property type="project" value="InterPro"/>
</dbReference>
<dbReference type="GO" id="GO:0006420">
    <property type="term" value="P:arginyl-tRNA aminoacylation"/>
    <property type="evidence" value="ECO:0007669"/>
    <property type="project" value="InterPro"/>
</dbReference>
<dbReference type="GO" id="GO:0005524">
    <property type="term" value="F:ATP binding"/>
    <property type="evidence" value="ECO:0007669"/>
    <property type="project" value="UniProtKB-KW"/>
</dbReference>
<sequence>MKSSITRIVEEALGELPEYSEVLEIKSVDTAIERTRDPRHGDFTTNIAMRLAKNLGATPKDVAKSIISKIPDSNLIDAVDIAEPGFINFWLSQLALHHEIALILRTGSAYGQQPAREKPKILLEFVSANPTGPLHVGHGRHASYGATLGNLLEAAGYQVDREYYVNDAGS</sequence>
<gene>
    <name evidence="6" type="ORF">METZ01_LOCUS416047</name>
</gene>
<evidence type="ECO:0000256" key="2">
    <source>
        <dbReference type="ARBA" id="ARBA00022741"/>
    </source>
</evidence>
<dbReference type="EMBL" id="UINC01163080">
    <property type="protein sequence ID" value="SVD63193.1"/>
    <property type="molecule type" value="Genomic_DNA"/>
</dbReference>